<organism evidence="5 6">
    <name type="scientific">Candidatus Woesebacteria bacterium RIFCSPHIGHO2_01_FULL_38_9b</name>
    <dbReference type="NCBI Taxonomy" id="1802493"/>
    <lineage>
        <taxon>Bacteria</taxon>
        <taxon>Candidatus Woeseibacteriota</taxon>
    </lineage>
</organism>
<reference evidence="5 6" key="1">
    <citation type="journal article" date="2016" name="Nat. Commun.">
        <title>Thousands of microbial genomes shed light on interconnected biogeochemical processes in an aquifer system.</title>
        <authorList>
            <person name="Anantharaman K."/>
            <person name="Brown C.T."/>
            <person name="Hug L.A."/>
            <person name="Sharon I."/>
            <person name="Castelle C.J."/>
            <person name="Probst A.J."/>
            <person name="Thomas B.C."/>
            <person name="Singh A."/>
            <person name="Wilkins M.J."/>
            <person name="Karaoz U."/>
            <person name="Brodie E.L."/>
            <person name="Williams K.H."/>
            <person name="Hubbard S.S."/>
            <person name="Banfield J.F."/>
        </authorList>
    </citation>
    <scope>NUCLEOTIDE SEQUENCE [LARGE SCALE GENOMIC DNA]</scope>
</reference>
<evidence type="ECO:0000259" key="4">
    <source>
        <dbReference type="PROSITE" id="PS51161"/>
    </source>
</evidence>
<sequence length="92" mass="11013">MNIIVTKRDKKTEDYDQEKIMRVVIAAGLNRLEAEKLIDYVNKWFIEKNKNIVTSLQIRDRVVIEIQKLNKAAAAKFISYEKYKDRNYKINY</sequence>
<evidence type="ECO:0000256" key="1">
    <source>
        <dbReference type="ARBA" id="ARBA00022741"/>
    </source>
</evidence>
<dbReference type="Proteomes" id="UP000178750">
    <property type="component" value="Unassembled WGS sequence"/>
</dbReference>
<evidence type="ECO:0000256" key="2">
    <source>
        <dbReference type="ARBA" id="ARBA00022840"/>
    </source>
</evidence>
<evidence type="ECO:0000313" key="6">
    <source>
        <dbReference type="Proteomes" id="UP000178750"/>
    </source>
</evidence>
<dbReference type="GO" id="GO:0005524">
    <property type="term" value="F:ATP binding"/>
    <property type="evidence" value="ECO:0007669"/>
    <property type="project" value="UniProtKB-UniRule"/>
</dbReference>
<dbReference type="InterPro" id="IPR005144">
    <property type="entry name" value="ATP-cone_dom"/>
</dbReference>
<keyword evidence="2 3" id="KW-0067">ATP-binding</keyword>
<dbReference type="EMBL" id="MGGF01000073">
    <property type="protein sequence ID" value="OGM20047.1"/>
    <property type="molecule type" value="Genomic_DNA"/>
</dbReference>
<dbReference type="AlphaFoldDB" id="A0A1F7XYA1"/>
<protein>
    <recommendedName>
        <fullName evidence="4">ATP-cone domain-containing protein</fullName>
    </recommendedName>
</protein>
<name>A0A1F7XYA1_9BACT</name>
<comment type="caution">
    <text evidence="5">The sequence shown here is derived from an EMBL/GenBank/DDBJ whole genome shotgun (WGS) entry which is preliminary data.</text>
</comment>
<dbReference type="Pfam" id="PF03477">
    <property type="entry name" value="ATP-cone"/>
    <property type="match status" value="1"/>
</dbReference>
<keyword evidence="1 3" id="KW-0547">Nucleotide-binding</keyword>
<accession>A0A1F7XYA1</accession>
<evidence type="ECO:0000256" key="3">
    <source>
        <dbReference type="PROSITE-ProRule" id="PRU00492"/>
    </source>
</evidence>
<proteinExistence type="predicted"/>
<dbReference type="PROSITE" id="PS51161">
    <property type="entry name" value="ATP_CONE"/>
    <property type="match status" value="1"/>
</dbReference>
<evidence type="ECO:0000313" key="5">
    <source>
        <dbReference type="EMBL" id="OGM20047.1"/>
    </source>
</evidence>
<gene>
    <name evidence="5" type="ORF">A2863_01820</name>
</gene>
<feature type="domain" description="ATP-cone" evidence="4">
    <location>
        <begin position="3"/>
        <end position="88"/>
    </location>
</feature>